<keyword evidence="3" id="KW-1185">Reference proteome</keyword>
<protein>
    <submittedName>
        <fullName evidence="2">Uncharacterized protein</fullName>
    </submittedName>
</protein>
<reference evidence="2" key="1">
    <citation type="submission" date="2020-05" db="EMBL/GenBank/DDBJ databases">
        <title>WGS assembly of Panicum virgatum.</title>
        <authorList>
            <person name="Lovell J.T."/>
            <person name="Jenkins J."/>
            <person name="Shu S."/>
            <person name="Juenger T.E."/>
            <person name="Schmutz J."/>
        </authorList>
    </citation>
    <scope>NUCLEOTIDE SEQUENCE</scope>
    <source>
        <strain evidence="2">AP13</strain>
    </source>
</reference>
<sequence>MAIDNQYKDRTLNQPPSPLSLPSIPEPITLRLEIRPSHTRPNSQGRENMEANPMFSQQLFCQEDESCNCSLEANNRHH</sequence>
<accession>A0A8T0X873</accession>
<name>A0A8T0X873_PANVG</name>
<organism evidence="2 3">
    <name type="scientific">Panicum virgatum</name>
    <name type="common">Blackwell switchgrass</name>
    <dbReference type="NCBI Taxonomy" id="38727"/>
    <lineage>
        <taxon>Eukaryota</taxon>
        <taxon>Viridiplantae</taxon>
        <taxon>Streptophyta</taxon>
        <taxon>Embryophyta</taxon>
        <taxon>Tracheophyta</taxon>
        <taxon>Spermatophyta</taxon>
        <taxon>Magnoliopsida</taxon>
        <taxon>Liliopsida</taxon>
        <taxon>Poales</taxon>
        <taxon>Poaceae</taxon>
        <taxon>PACMAD clade</taxon>
        <taxon>Panicoideae</taxon>
        <taxon>Panicodae</taxon>
        <taxon>Paniceae</taxon>
        <taxon>Panicinae</taxon>
        <taxon>Panicum</taxon>
        <taxon>Panicum sect. Hiantes</taxon>
    </lineage>
</organism>
<proteinExistence type="predicted"/>
<dbReference type="Proteomes" id="UP000823388">
    <property type="component" value="Chromosome 1N"/>
</dbReference>
<dbReference type="EMBL" id="CM029038">
    <property type="protein sequence ID" value="KAG2651739.1"/>
    <property type="molecule type" value="Genomic_DNA"/>
</dbReference>
<feature type="region of interest" description="Disordered" evidence="1">
    <location>
        <begin position="1"/>
        <end position="25"/>
    </location>
</feature>
<evidence type="ECO:0000313" key="3">
    <source>
        <dbReference type="Proteomes" id="UP000823388"/>
    </source>
</evidence>
<gene>
    <name evidence="2" type="ORF">PVAP13_1NG270600</name>
</gene>
<dbReference type="AlphaFoldDB" id="A0A8T0X873"/>
<feature type="compositionally biased region" description="Basic and acidic residues" evidence="1">
    <location>
        <begin position="1"/>
        <end position="11"/>
    </location>
</feature>
<evidence type="ECO:0000313" key="2">
    <source>
        <dbReference type="EMBL" id="KAG2651739.1"/>
    </source>
</evidence>
<evidence type="ECO:0000256" key="1">
    <source>
        <dbReference type="SAM" id="MobiDB-lite"/>
    </source>
</evidence>
<comment type="caution">
    <text evidence="2">The sequence shown here is derived from an EMBL/GenBank/DDBJ whole genome shotgun (WGS) entry which is preliminary data.</text>
</comment>